<evidence type="ECO:0000313" key="3">
    <source>
        <dbReference type="Proteomes" id="UP001605036"/>
    </source>
</evidence>
<comment type="caution">
    <text evidence="2">The sequence shown here is derived from an EMBL/GenBank/DDBJ whole genome shotgun (WGS) entry which is preliminary data.</text>
</comment>
<organism evidence="2 3">
    <name type="scientific">Riccia fluitans</name>
    <dbReference type="NCBI Taxonomy" id="41844"/>
    <lineage>
        <taxon>Eukaryota</taxon>
        <taxon>Viridiplantae</taxon>
        <taxon>Streptophyta</taxon>
        <taxon>Embryophyta</taxon>
        <taxon>Marchantiophyta</taxon>
        <taxon>Marchantiopsida</taxon>
        <taxon>Marchantiidae</taxon>
        <taxon>Marchantiales</taxon>
        <taxon>Ricciaceae</taxon>
        <taxon>Riccia</taxon>
    </lineage>
</organism>
<accession>A0ABD1XIM6</accession>
<gene>
    <name evidence="2" type="ORF">R1flu_027126</name>
</gene>
<reference evidence="2 3" key="1">
    <citation type="submission" date="2024-09" db="EMBL/GenBank/DDBJ databases">
        <title>Chromosome-scale assembly of Riccia fluitans.</title>
        <authorList>
            <person name="Paukszto L."/>
            <person name="Sawicki J."/>
            <person name="Karawczyk K."/>
            <person name="Piernik-Szablinska J."/>
            <person name="Szczecinska M."/>
            <person name="Mazdziarz M."/>
        </authorList>
    </citation>
    <scope>NUCLEOTIDE SEQUENCE [LARGE SCALE GENOMIC DNA]</scope>
    <source>
        <strain evidence="2">Rf_01</strain>
        <tissue evidence="2">Aerial parts of the thallus</tissue>
    </source>
</reference>
<evidence type="ECO:0000313" key="2">
    <source>
        <dbReference type="EMBL" id="KAL2608553.1"/>
    </source>
</evidence>
<name>A0ABD1XIM6_9MARC</name>
<proteinExistence type="predicted"/>
<dbReference type="Proteomes" id="UP001605036">
    <property type="component" value="Unassembled WGS sequence"/>
</dbReference>
<dbReference type="AlphaFoldDB" id="A0ABD1XIM6"/>
<protein>
    <submittedName>
        <fullName evidence="2">Uncharacterized protein</fullName>
    </submittedName>
</protein>
<feature type="region of interest" description="Disordered" evidence="1">
    <location>
        <begin position="123"/>
        <end position="144"/>
    </location>
</feature>
<keyword evidence="3" id="KW-1185">Reference proteome</keyword>
<feature type="compositionally biased region" description="Basic and acidic residues" evidence="1">
    <location>
        <begin position="131"/>
        <end position="140"/>
    </location>
</feature>
<evidence type="ECO:0000256" key="1">
    <source>
        <dbReference type="SAM" id="MobiDB-lite"/>
    </source>
</evidence>
<sequence length="270" mass="30058">MPIQTILKNAFVEIEGVACRFNFEQHANWKVNRDTILNWIDALASSSSHSSPSLICFRELHPTKSRNQEIIQNIDTGQNGNPRMDANAELLPYRAGSVIHPPKTLVVSIASLSKMASDLRISNGFSRRPRRSSDENETRSDPTLWEVHSHSTLRQENHQNLIINPWRSSSSIATESSTNRQPLNIVFVNPMPSTLSGPNGDEFGVENCPDPTDVVVLVNECLSEPRACEVDDGNPHANNLGNKIRQLSNNEARVSKCDPHEAWCASHKPP</sequence>
<dbReference type="EMBL" id="JBHFFA010000008">
    <property type="protein sequence ID" value="KAL2608553.1"/>
    <property type="molecule type" value="Genomic_DNA"/>
</dbReference>